<dbReference type="GO" id="GO:0000049">
    <property type="term" value="F:tRNA binding"/>
    <property type="evidence" value="ECO:0007669"/>
    <property type="project" value="TreeGrafter"/>
</dbReference>
<dbReference type="AlphaFoldDB" id="A0A4Q0I298"/>
<dbReference type="Pfam" id="PF01966">
    <property type="entry name" value="HD"/>
    <property type="match status" value="1"/>
</dbReference>
<evidence type="ECO:0000313" key="12">
    <source>
        <dbReference type="EMBL" id="RXE57775.1"/>
    </source>
</evidence>
<dbReference type="SUPFAM" id="SSF81891">
    <property type="entry name" value="Poly A polymerase C-terminal region-like"/>
    <property type="match status" value="1"/>
</dbReference>
<organism evidence="12 13">
    <name type="scientific">Acetivibrio mesophilus</name>
    <dbReference type="NCBI Taxonomy" id="2487273"/>
    <lineage>
        <taxon>Bacteria</taxon>
        <taxon>Bacillati</taxon>
        <taxon>Bacillota</taxon>
        <taxon>Clostridia</taxon>
        <taxon>Eubacteriales</taxon>
        <taxon>Oscillospiraceae</taxon>
        <taxon>Acetivibrio</taxon>
    </lineage>
</organism>
<evidence type="ECO:0000313" key="13">
    <source>
        <dbReference type="Proteomes" id="UP000289166"/>
    </source>
</evidence>
<dbReference type="Pfam" id="PF12627">
    <property type="entry name" value="PolyA_pol_RNAbd"/>
    <property type="match status" value="1"/>
</dbReference>
<dbReference type="InterPro" id="IPR043519">
    <property type="entry name" value="NT_sf"/>
</dbReference>
<evidence type="ECO:0000259" key="10">
    <source>
        <dbReference type="Pfam" id="PF01966"/>
    </source>
</evidence>
<evidence type="ECO:0000256" key="1">
    <source>
        <dbReference type="ARBA" id="ARBA00001946"/>
    </source>
</evidence>
<evidence type="ECO:0000256" key="5">
    <source>
        <dbReference type="ARBA" id="ARBA00022723"/>
    </source>
</evidence>
<dbReference type="EMBL" id="RLII01000037">
    <property type="protein sequence ID" value="RXE57775.1"/>
    <property type="molecule type" value="Genomic_DNA"/>
</dbReference>
<dbReference type="InterPro" id="IPR032828">
    <property type="entry name" value="PolyA_RNA-bd"/>
</dbReference>
<dbReference type="Gene3D" id="1.10.3090.10">
    <property type="entry name" value="cca-adding enzyme, domain 2"/>
    <property type="match status" value="1"/>
</dbReference>
<protein>
    <submittedName>
        <fullName evidence="12">CCA tRNA nucleotidyltransferase</fullName>
    </submittedName>
</protein>
<dbReference type="InterPro" id="IPR050264">
    <property type="entry name" value="Bact_CCA-adding_enz_type3_sf"/>
</dbReference>
<dbReference type="RefSeq" id="WP_128706460.1">
    <property type="nucleotide sequence ID" value="NZ_RLII01000037.1"/>
</dbReference>
<dbReference type="OrthoDB" id="9805698at2"/>
<comment type="caution">
    <text evidence="12">The sequence shown here is derived from an EMBL/GenBank/DDBJ whole genome shotgun (WGS) entry which is preliminary data.</text>
</comment>
<keyword evidence="4" id="KW-0548">Nucleotidyltransferase</keyword>
<reference evidence="13" key="1">
    <citation type="submission" date="2018-11" db="EMBL/GenBank/DDBJ databases">
        <title>Genome sequencing of a novel mesophilic and cellulolytic organism within the genus Hungateiclostridium.</title>
        <authorList>
            <person name="Rettenmaier R."/>
            <person name="Liebl W."/>
            <person name="Zverlov V."/>
        </authorList>
    </citation>
    <scope>NUCLEOTIDE SEQUENCE [LARGE SCALE GENOMIC DNA]</scope>
    <source>
        <strain evidence="13">N2K1</strain>
    </source>
</reference>
<dbReference type="GO" id="GO:0046872">
    <property type="term" value="F:metal ion binding"/>
    <property type="evidence" value="ECO:0007669"/>
    <property type="project" value="UniProtKB-KW"/>
</dbReference>
<comment type="similarity">
    <text evidence="8">Belongs to the tRNA nucleotidyltransferase/poly(A) polymerase family.</text>
</comment>
<dbReference type="PANTHER" id="PTHR46173:SF1">
    <property type="entry name" value="CCA TRNA NUCLEOTIDYLTRANSFERASE 1, MITOCHONDRIAL"/>
    <property type="match status" value="1"/>
</dbReference>
<evidence type="ECO:0000259" key="9">
    <source>
        <dbReference type="Pfam" id="PF01743"/>
    </source>
</evidence>
<dbReference type="InterPro" id="IPR006674">
    <property type="entry name" value="HD_domain"/>
</dbReference>
<accession>A0A4Q0I298</accession>
<dbReference type="CDD" id="cd00077">
    <property type="entry name" value="HDc"/>
    <property type="match status" value="1"/>
</dbReference>
<evidence type="ECO:0000256" key="6">
    <source>
        <dbReference type="ARBA" id="ARBA00022741"/>
    </source>
</evidence>
<evidence type="ECO:0000259" key="11">
    <source>
        <dbReference type="Pfam" id="PF12627"/>
    </source>
</evidence>
<keyword evidence="2 8" id="KW-0808">Transferase</keyword>
<feature type="domain" description="Poly A polymerase head" evidence="9">
    <location>
        <begin position="27"/>
        <end position="137"/>
    </location>
</feature>
<feature type="domain" description="HD" evidence="10">
    <location>
        <begin position="235"/>
        <end position="349"/>
    </location>
</feature>
<dbReference type="Proteomes" id="UP000289166">
    <property type="component" value="Unassembled WGS sequence"/>
</dbReference>
<dbReference type="Gene3D" id="3.30.460.10">
    <property type="entry name" value="Beta Polymerase, domain 2"/>
    <property type="match status" value="1"/>
</dbReference>
<dbReference type="GO" id="GO:0016779">
    <property type="term" value="F:nucleotidyltransferase activity"/>
    <property type="evidence" value="ECO:0007669"/>
    <property type="project" value="UniProtKB-KW"/>
</dbReference>
<sequence length="442" mass="50720">MNNRIQINMPQDVAYIINTLNQNGFKAYLVGGCVRDSLLGKAPKDWDIATDAQSENVKLMFGKIIETGIKHGTVTAVIDSYNYEITTFRSSSSISTATLKDDLRLRDFTINAIAYHPNEGIIDPFSGIQDIEKSIIRAVGSAKDRFREDPLRMLRAIRLSSILEFEIDSQVLSSIKENCDLIKGVSQERIRDELSKILTSDRPMNFVILKETGLLKFVLPEFERCFDTEQNHPYHIYNVGMHSLKAIANIENNLVLRWTMLFHDIGKPVVKTTDQNGIDHFYGHPEKSVHIAEKIMKRLRFDNKTMNKVLRLIKHHDRRIEPYCKPVRKAASIVGKDIFLDLLKVQEADKKGQNPQYLEVRLEALSKIREIFFDIEKEGQILTLKDLALNGDDLIAMGFEQSREIGIILKELYNIVLDTPEMNTREKLIEAIGNLKKERFRT</sequence>
<dbReference type="InterPro" id="IPR002646">
    <property type="entry name" value="PolA_pol_head_dom"/>
</dbReference>
<evidence type="ECO:0000256" key="8">
    <source>
        <dbReference type="RuleBase" id="RU003953"/>
    </source>
</evidence>
<evidence type="ECO:0000256" key="4">
    <source>
        <dbReference type="ARBA" id="ARBA00022695"/>
    </source>
</evidence>
<keyword evidence="6" id="KW-0547">Nucleotide-binding</keyword>
<dbReference type="InterPro" id="IPR003607">
    <property type="entry name" value="HD/PDEase_dom"/>
</dbReference>
<name>A0A4Q0I298_9FIRM</name>
<keyword evidence="7" id="KW-0460">Magnesium</keyword>
<dbReference type="GO" id="GO:0000166">
    <property type="term" value="F:nucleotide binding"/>
    <property type="evidence" value="ECO:0007669"/>
    <property type="project" value="UniProtKB-KW"/>
</dbReference>
<keyword evidence="5" id="KW-0479">Metal-binding</keyword>
<proteinExistence type="inferred from homology"/>
<dbReference type="Pfam" id="PF01743">
    <property type="entry name" value="PolyA_pol"/>
    <property type="match status" value="1"/>
</dbReference>
<keyword evidence="13" id="KW-1185">Reference proteome</keyword>
<keyword evidence="8" id="KW-0694">RNA-binding</keyword>
<gene>
    <name evidence="12" type="ORF">EFD62_15895</name>
</gene>
<dbReference type="GO" id="GO:0008033">
    <property type="term" value="P:tRNA processing"/>
    <property type="evidence" value="ECO:0007669"/>
    <property type="project" value="UniProtKB-KW"/>
</dbReference>
<evidence type="ECO:0000256" key="7">
    <source>
        <dbReference type="ARBA" id="ARBA00022842"/>
    </source>
</evidence>
<dbReference type="PANTHER" id="PTHR46173">
    <property type="entry name" value="CCA TRNA NUCLEOTIDYLTRANSFERASE 1, MITOCHONDRIAL"/>
    <property type="match status" value="1"/>
</dbReference>
<keyword evidence="3" id="KW-0819">tRNA processing</keyword>
<dbReference type="CDD" id="cd05398">
    <property type="entry name" value="NT_ClassII-CCAase"/>
    <property type="match status" value="1"/>
</dbReference>
<feature type="domain" description="tRNA nucleotidyltransferase/poly(A) polymerase RNA and SrmB- binding" evidence="11">
    <location>
        <begin position="165"/>
        <end position="223"/>
    </location>
</feature>
<evidence type="ECO:0000256" key="3">
    <source>
        <dbReference type="ARBA" id="ARBA00022694"/>
    </source>
</evidence>
<evidence type="ECO:0000256" key="2">
    <source>
        <dbReference type="ARBA" id="ARBA00022679"/>
    </source>
</evidence>
<dbReference type="SUPFAM" id="SSF81301">
    <property type="entry name" value="Nucleotidyltransferase"/>
    <property type="match status" value="1"/>
</dbReference>
<comment type="cofactor">
    <cofactor evidence="1">
        <name>Mg(2+)</name>
        <dbReference type="ChEBI" id="CHEBI:18420"/>
    </cofactor>
</comment>